<dbReference type="Proteomes" id="UP000215545">
    <property type="component" value="Unassembled WGS sequence"/>
</dbReference>
<evidence type="ECO:0000313" key="3">
    <source>
        <dbReference type="Proteomes" id="UP000186385"/>
    </source>
</evidence>
<gene>
    <name evidence="1" type="ORF">B1B05_10180</name>
    <name evidence="2" type="ORF">SAMN05443094_104197</name>
</gene>
<dbReference type="Proteomes" id="UP000186385">
    <property type="component" value="Unassembled WGS sequence"/>
</dbReference>
<evidence type="ECO:0000313" key="4">
    <source>
        <dbReference type="Proteomes" id="UP000215545"/>
    </source>
</evidence>
<accession>A0A1N6WKF4</accession>
<reference evidence="2 3" key="1">
    <citation type="submission" date="2017-01" db="EMBL/GenBank/DDBJ databases">
        <authorList>
            <person name="Mah S.A."/>
            <person name="Swanson W.J."/>
            <person name="Moy G.W."/>
            <person name="Vacquier V.D."/>
        </authorList>
    </citation>
    <scope>NUCLEOTIDE SEQUENCE [LARGE SCALE GENOMIC DNA]</scope>
    <source>
        <strain evidence="2 3">NIO-1016</strain>
    </source>
</reference>
<dbReference type="STRING" id="1017273.SAMN05443094_104197"/>
<reference evidence="4" key="2">
    <citation type="submission" date="2017-03" db="EMBL/GenBank/DDBJ databases">
        <title>Bacillus sp. V-88(T) DSM27956, whole genome shotgun sequencing project.</title>
        <authorList>
            <person name="Dastager S.G."/>
            <person name="Neurgaonkar P.S."/>
            <person name="Dharne M.S."/>
        </authorList>
    </citation>
    <scope>NUCLEOTIDE SEQUENCE [LARGE SCALE GENOMIC DNA]</scope>
    <source>
        <strain evidence="4">DSM 25145</strain>
    </source>
</reference>
<protein>
    <submittedName>
        <fullName evidence="1">AlpA family phage regulatory protein</fullName>
    </submittedName>
    <submittedName>
        <fullName evidence="2">Prophage CP4-57 regulatory protein (AlpA)</fullName>
    </submittedName>
</protein>
<dbReference type="AlphaFoldDB" id="A0A1N6WKF4"/>
<keyword evidence="4" id="KW-1185">Reference proteome</keyword>
<dbReference type="EMBL" id="MWSK01000004">
    <property type="protein sequence ID" value="OXS77964.1"/>
    <property type="molecule type" value="Genomic_DNA"/>
</dbReference>
<organism evidence="2 3">
    <name type="scientific">Domibacillus enclensis</name>
    <dbReference type="NCBI Taxonomy" id="1017273"/>
    <lineage>
        <taxon>Bacteria</taxon>
        <taxon>Bacillati</taxon>
        <taxon>Bacillota</taxon>
        <taxon>Bacilli</taxon>
        <taxon>Bacillales</taxon>
        <taxon>Bacillaceae</taxon>
        <taxon>Domibacillus</taxon>
    </lineage>
</organism>
<dbReference type="OrthoDB" id="2972248at2"/>
<proteinExistence type="predicted"/>
<sequence>MTMNMIRGIDALVAHLKEQGVPISRTTIFTLLKQKQIPHRRPAPRIVLFDLDKIEEWLKSKDDSEIS</sequence>
<dbReference type="RefSeq" id="WP_052698412.1">
    <property type="nucleotide sequence ID" value="NZ_FTLX01000004.1"/>
</dbReference>
<reference evidence="1" key="3">
    <citation type="submission" date="2017-03" db="EMBL/GenBank/DDBJ databases">
        <authorList>
            <person name="Dastager S.G."/>
            <person name="Neurgaonkar P.S."/>
            <person name="Dharne M.S."/>
        </authorList>
    </citation>
    <scope>NUCLEOTIDE SEQUENCE</scope>
    <source>
        <strain evidence="1">DSM 25145</strain>
    </source>
</reference>
<dbReference type="EMBL" id="FTLX01000004">
    <property type="protein sequence ID" value="SIQ90542.1"/>
    <property type="molecule type" value="Genomic_DNA"/>
</dbReference>
<evidence type="ECO:0000313" key="1">
    <source>
        <dbReference type="EMBL" id="OXS77964.1"/>
    </source>
</evidence>
<name>A0A1N6WKF4_9BACI</name>
<evidence type="ECO:0000313" key="2">
    <source>
        <dbReference type="EMBL" id="SIQ90542.1"/>
    </source>
</evidence>